<comment type="caution">
    <text evidence="10">The sequence shown here is derived from an EMBL/GenBank/DDBJ whole genome shotgun (WGS) entry which is preliminary data.</text>
</comment>
<name>A0A8T2MSY7_9TELE</name>
<accession>A0A8T2MSY7</accession>
<evidence type="ECO:0008006" key="12">
    <source>
        <dbReference type="Google" id="ProtNLM"/>
    </source>
</evidence>
<keyword evidence="8" id="KW-0472">Membrane</keyword>
<dbReference type="Proteomes" id="UP000824540">
    <property type="component" value="Unassembled WGS sequence"/>
</dbReference>
<keyword evidence="4" id="KW-0812">Transmembrane</keyword>
<dbReference type="GO" id="GO:0001733">
    <property type="term" value="F:galactosylceramide sulfotransferase activity"/>
    <property type="evidence" value="ECO:0007669"/>
    <property type="project" value="InterPro"/>
</dbReference>
<organism evidence="10 11">
    <name type="scientific">Albula glossodonta</name>
    <name type="common">roundjaw bonefish</name>
    <dbReference type="NCBI Taxonomy" id="121402"/>
    <lineage>
        <taxon>Eukaryota</taxon>
        <taxon>Metazoa</taxon>
        <taxon>Chordata</taxon>
        <taxon>Craniata</taxon>
        <taxon>Vertebrata</taxon>
        <taxon>Euteleostomi</taxon>
        <taxon>Actinopterygii</taxon>
        <taxon>Neopterygii</taxon>
        <taxon>Teleostei</taxon>
        <taxon>Albuliformes</taxon>
        <taxon>Albulidae</taxon>
        <taxon>Albula</taxon>
    </lineage>
</organism>
<keyword evidence="6" id="KW-1133">Transmembrane helix</keyword>
<evidence type="ECO:0000256" key="8">
    <source>
        <dbReference type="ARBA" id="ARBA00023136"/>
    </source>
</evidence>
<keyword evidence="7" id="KW-0333">Golgi apparatus</keyword>
<dbReference type="Pfam" id="PF06990">
    <property type="entry name" value="Gal-3-0_sulfotr"/>
    <property type="match status" value="4"/>
</dbReference>
<keyword evidence="3" id="KW-0808">Transferase</keyword>
<protein>
    <recommendedName>
        <fullName evidence="12">Galactose-3-O-sulfotransferase 2</fullName>
    </recommendedName>
</protein>
<dbReference type="Gene3D" id="3.40.50.300">
    <property type="entry name" value="P-loop containing nucleotide triphosphate hydrolases"/>
    <property type="match status" value="4"/>
</dbReference>
<evidence type="ECO:0000256" key="7">
    <source>
        <dbReference type="ARBA" id="ARBA00023034"/>
    </source>
</evidence>
<dbReference type="GO" id="GO:0009101">
    <property type="term" value="P:glycoprotein biosynthetic process"/>
    <property type="evidence" value="ECO:0007669"/>
    <property type="project" value="TreeGrafter"/>
</dbReference>
<evidence type="ECO:0000256" key="6">
    <source>
        <dbReference type="ARBA" id="ARBA00022989"/>
    </source>
</evidence>
<evidence type="ECO:0000256" key="9">
    <source>
        <dbReference type="ARBA" id="ARBA00023180"/>
    </source>
</evidence>
<keyword evidence="11" id="KW-1185">Reference proteome</keyword>
<evidence type="ECO:0000313" key="10">
    <source>
        <dbReference type="EMBL" id="KAG9328788.1"/>
    </source>
</evidence>
<dbReference type="OrthoDB" id="514299at2759"/>
<dbReference type="SUPFAM" id="SSF52540">
    <property type="entry name" value="P-loop containing nucleoside triphosphate hydrolases"/>
    <property type="match status" value="4"/>
</dbReference>
<gene>
    <name evidence="10" type="ORF">JZ751_010655</name>
</gene>
<dbReference type="GO" id="GO:0000139">
    <property type="term" value="C:Golgi membrane"/>
    <property type="evidence" value="ECO:0007669"/>
    <property type="project" value="UniProtKB-SubCell"/>
</dbReference>
<evidence type="ECO:0000256" key="2">
    <source>
        <dbReference type="ARBA" id="ARBA00008124"/>
    </source>
</evidence>
<dbReference type="GO" id="GO:0009247">
    <property type="term" value="P:glycolipid biosynthetic process"/>
    <property type="evidence" value="ECO:0007669"/>
    <property type="project" value="InterPro"/>
</dbReference>
<dbReference type="InterPro" id="IPR027417">
    <property type="entry name" value="P-loop_NTPase"/>
</dbReference>
<comment type="subcellular location">
    <subcellularLocation>
        <location evidence="1">Golgi apparatus membrane</location>
        <topology evidence="1">Single-pass type II membrane protein</topology>
    </subcellularLocation>
</comment>
<dbReference type="PANTHER" id="PTHR14647">
    <property type="entry name" value="GALACTOSE-3-O-SULFOTRANSFERASE"/>
    <property type="match status" value="1"/>
</dbReference>
<dbReference type="AlphaFoldDB" id="A0A8T2MSY7"/>
<sequence>MFLKTHKTGGSTVQNVMLRYIDKANLTLAVPQEHRVTFVDSNYFSPIYIRNYKAGKTYDVITHHLRFNPKELKKVLKHNDTFYFSILRNPVTQMESSFSFFKKDFPAFSSAKSLEDFLNNASEYHNARHPKNSRVKNPTWFDFGYNNRDNCSEEQYTKALREIERSMGFVTAAPCSPKRHVMFLKTHKTGSTTVQNVLLRYTDNANLTLAVPVHGKFGYLNHFSHKNIRNYKNGKSYDIIAHHLRFNPEELKKVLKHNDTFYFSILRNPVTQMESSFAYFKQKYPAFSSAKSLEDFLNNARKYHNARHPKNSRVKNPTWFDFGYNNRDNCSEQQYTTALREIERSMDFPTAPPCSPKRHVMFLKTHKTGSTTVQNMMLRYIDKANLTLAVPQEHRVTFVETKMFSPKYIRNYKAGKTYDVITHHLRFNPKELKKVLKHNDTFYFSILRNPVTQMESSFSFFKMKFPAFSSAKSLEDFLNNARKYHNARHPKNSRVKNPTWFDFGYNNRDNCSEQQYTTALREIERSFNLILIAEYFDESMILLKEFLCWDIDDVVTFKHNSRNEMDIKTVNEETARKIKEWNSLDWKMYIHFNVTFWKKIEETIGLARLKDELAILREKRGRLEKQSMDFPTAPPCSPKRHVMFLKTHKTGGSTVQNMMLRYIDKANLTLAVPQEHRVTFVETNYFSPKYIRNYKAGKTYDVITHHLRFNPKELKKVLKHNDTFYFSILRNPVTQMESSFSFFKKDFPAFSSAKSLEDFLNNARKYHNTRHPKNSRVKNPTWFDFGYNNRQNFSEQQFTKALREIERSFNLILIAEYFDESMILLKEFLCWDIDDVVTFKHNSRNEMDIKTVNEEMARKIKEWNSLDWKMYIHFNVTFWKKIEEKIGQARLEEELAILREKRGRLEKQCSQDGLVIVKKNEQRYFKKGIHLMAHSVKSDLDREMKEKCKQYFIHPVVYTQKLYAKQGCY</sequence>
<evidence type="ECO:0000256" key="4">
    <source>
        <dbReference type="ARBA" id="ARBA00022692"/>
    </source>
</evidence>
<dbReference type="InterPro" id="IPR009729">
    <property type="entry name" value="Gal-3-0_sulfotransfrase"/>
</dbReference>
<reference evidence="10" key="1">
    <citation type="thesis" date="2021" institute="BYU ScholarsArchive" country="Provo, UT, USA">
        <title>Applications of and Algorithms for Genome Assembly and Genomic Analyses with an Emphasis on Marine Teleosts.</title>
        <authorList>
            <person name="Pickett B.D."/>
        </authorList>
    </citation>
    <scope>NUCLEOTIDE SEQUENCE</scope>
    <source>
        <strain evidence="10">HI-2016</strain>
    </source>
</reference>
<proteinExistence type="inferred from homology"/>
<keyword evidence="5" id="KW-0735">Signal-anchor</keyword>
<keyword evidence="9" id="KW-0325">Glycoprotein</keyword>
<evidence type="ECO:0000256" key="5">
    <source>
        <dbReference type="ARBA" id="ARBA00022968"/>
    </source>
</evidence>
<evidence type="ECO:0000256" key="3">
    <source>
        <dbReference type="ARBA" id="ARBA00022679"/>
    </source>
</evidence>
<evidence type="ECO:0000256" key="1">
    <source>
        <dbReference type="ARBA" id="ARBA00004323"/>
    </source>
</evidence>
<dbReference type="EMBL" id="JAFBMS010001823">
    <property type="protein sequence ID" value="KAG9328788.1"/>
    <property type="molecule type" value="Genomic_DNA"/>
</dbReference>
<evidence type="ECO:0000313" key="11">
    <source>
        <dbReference type="Proteomes" id="UP000824540"/>
    </source>
</evidence>
<dbReference type="PANTHER" id="PTHR14647:SF55">
    <property type="entry name" value="GALACTOSE-3-O-SULFOTRANSFERASE 2"/>
    <property type="match status" value="1"/>
</dbReference>
<comment type="similarity">
    <text evidence="2">Belongs to the galactose-3-O-sulfotransferase family.</text>
</comment>